<evidence type="ECO:0000256" key="1">
    <source>
        <dbReference type="ARBA" id="ARBA00022679"/>
    </source>
</evidence>
<protein>
    <recommendedName>
        <fullName evidence="2">DAHP synthetase I/KDSA domain-containing protein</fullName>
    </recommendedName>
</protein>
<dbReference type="InterPro" id="IPR052899">
    <property type="entry name" value="Class-I_DAHP_synthase"/>
</dbReference>
<dbReference type="PANTHER" id="PTHR43018">
    <property type="entry name" value="PHOSPHO-2-DEHYDRO-3-DEOXYHEPTONATE ALDOLASE"/>
    <property type="match status" value="1"/>
</dbReference>
<dbReference type="AlphaFoldDB" id="A0A0F8ZKX6"/>
<evidence type="ECO:0000259" key="2">
    <source>
        <dbReference type="Pfam" id="PF00793"/>
    </source>
</evidence>
<proteinExistence type="predicted"/>
<dbReference type="GO" id="GO:0016740">
    <property type="term" value="F:transferase activity"/>
    <property type="evidence" value="ECO:0007669"/>
    <property type="project" value="UniProtKB-KW"/>
</dbReference>
<dbReference type="Gene3D" id="3.20.20.70">
    <property type="entry name" value="Aldolase class I"/>
    <property type="match status" value="1"/>
</dbReference>
<name>A0A0F8ZKX6_9ZZZZ</name>
<dbReference type="InterPro" id="IPR006218">
    <property type="entry name" value="DAHP1/KDSA"/>
</dbReference>
<dbReference type="InterPro" id="IPR013785">
    <property type="entry name" value="Aldolase_TIM"/>
</dbReference>
<dbReference type="SUPFAM" id="SSF51569">
    <property type="entry name" value="Aldolase"/>
    <property type="match status" value="1"/>
</dbReference>
<sequence>NVDILQIGARNMQNFDLLKEVGRTRSPVILKRGLSATVEEWIASAEYIMVGGNTRIILCERGIRTFETATRNTADLAIIPHVKSLCHLPVIFDPSHATGVRALVSPMSQAAIVVGAHGLMIEVHPDPEHATSDGPQSLNFKEFRTLHKKLKHTVAFTGGKLS</sequence>
<dbReference type="EMBL" id="LAZR01059786">
    <property type="protein sequence ID" value="KKK67064.1"/>
    <property type="molecule type" value="Genomic_DNA"/>
</dbReference>
<dbReference type="PANTHER" id="PTHR43018:SF2">
    <property type="entry name" value="PHOSPHO-2-DEHYDRO-3-DEOXYHEPTONATE ALDOLASE"/>
    <property type="match status" value="1"/>
</dbReference>
<evidence type="ECO:0000313" key="3">
    <source>
        <dbReference type="EMBL" id="KKK67064.1"/>
    </source>
</evidence>
<feature type="non-terminal residue" evidence="3">
    <location>
        <position position="1"/>
    </location>
</feature>
<gene>
    <name evidence="3" type="ORF">LCGC14_2957820</name>
</gene>
<accession>A0A0F8ZKX6</accession>
<feature type="domain" description="DAHP synthetase I/KDSA" evidence="2">
    <location>
        <begin position="2"/>
        <end position="152"/>
    </location>
</feature>
<comment type="caution">
    <text evidence="3">The sequence shown here is derived from an EMBL/GenBank/DDBJ whole genome shotgun (WGS) entry which is preliminary data.</text>
</comment>
<organism evidence="3">
    <name type="scientific">marine sediment metagenome</name>
    <dbReference type="NCBI Taxonomy" id="412755"/>
    <lineage>
        <taxon>unclassified sequences</taxon>
        <taxon>metagenomes</taxon>
        <taxon>ecological metagenomes</taxon>
    </lineage>
</organism>
<dbReference type="Pfam" id="PF00793">
    <property type="entry name" value="DAHP_synth_1"/>
    <property type="match status" value="1"/>
</dbReference>
<reference evidence="3" key="1">
    <citation type="journal article" date="2015" name="Nature">
        <title>Complex archaea that bridge the gap between prokaryotes and eukaryotes.</title>
        <authorList>
            <person name="Spang A."/>
            <person name="Saw J.H."/>
            <person name="Jorgensen S.L."/>
            <person name="Zaremba-Niedzwiedzka K."/>
            <person name="Martijn J."/>
            <person name="Lind A.E."/>
            <person name="van Eijk R."/>
            <person name="Schleper C."/>
            <person name="Guy L."/>
            <person name="Ettema T.J."/>
        </authorList>
    </citation>
    <scope>NUCLEOTIDE SEQUENCE</scope>
</reference>
<keyword evidence="1" id="KW-0808">Transferase</keyword>